<evidence type="ECO:0000256" key="9">
    <source>
        <dbReference type="ARBA" id="ARBA00023049"/>
    </source>
</evidence>
<evidence type="ECO:0000256" key="1">
    <source>
        <dbReference type="ARBA" id="ARBA00001947"/>
    </source>
</evidence>
<evidence type="ECO:0000256" key="6">
    <source>
        <dbReference type="ARBA" id="ARBA00022729"/>
    </source>
</evidence>
<comment type="cofactor">
    <cofactor evidence="1">
        <name>Zn(2+)</name>
        <dbReference type="ChEBI" id="CHEBI:29105"/>
    </cofactor>
</comment>
<feature type="non-terminal residue" evidence="12">
    <location>
        <position position="1"/>
    </location>
</feature>
<dbReference type="Gene3D" id="3.40.630.10">
    <property type="entry name" value="Zn peptidases"/>
    <property type="match status" value="1"/>
</dbReference>
<evidence type="ECO:0000256" key="2">
    <source>
        <dbReference type="ARBA" id="ARBA00005988"/>
    </source>
</evidence>
<dbReference type="InterPro" id="IPR000834">
    <property type="entry name" value="Peptidase_M14"/>
</dbReference>
<keyword evidence="13" id="KW-1185">Reference proteome</keyword>
<gene>
    <name evidence="12" type="ORF">PENTCL1PPCAC_20404</name>
</gene>
<evidence type="ECO:0000313" key="13">
    <source>
        <dbReference type="Proteomes" id="UP001432027"/>
    </source>
</evidence>
<dbReference type="PROSITE" id="PS52035">
    <property type="entry name" value="PEPTIDASE_M14"/>
    <property type="match status" value="1"/>
</dbReference>
<comment type="similarity">
    <text evidence="2 10">Belongs to the peptidase M14 family.</text>
</comment>
<dbReference type="GO" id="GO:0006508">
    <property type="term" value="P:proteolysis"/>
    <property type="evidence" value="ECO:0007669"/>
    <property type="project" value="UniProtKB-KW"/>
</dbReference>
<evidence type="ECO:0000259" key="11">
    <source>
        <dbReference type="PROSITE" id="PS52035"/>
    </source>
</evidence>
<reference evidence="12" key="1">
    <citation type="submission" date="2023-10" db="EMBL/GenBank/DDBJ databases">
        <title>Genome assembly of Pristionchus species.</title>
        <authorList>
            <person name="Yoshida K."/>
            <person name="Sommer R.J."/>
        </authorList>
    </citation>
    <scope>NUCLEOTIDE SEQUENCE</scope>
    <source>
        <strain evidence="12">RS0144</strain>
    </source>
</reference>
<dbReference type="PRINTS" id="PR00765">
    <property type="entry name" value="CRBOXYPTASEA"/>
</dbReference>
<dbReference type="GO" id="GO:0008270">
    <property type="term" value="F:zinc ion binding"/>
    <property type="evidence" value="ECO:0007669"/>
    <property type="project" value="InterPro"/>
</dbReference>
<dbReference type="PANTHER" id="PTHR11705:SF59">
    <property type="entry name" value="PEPTIDASE M14 CARBOXYPEPTIDASE A DOMAIN-CONTAINING PROTEIN"/>
    <property type="match status" value="1"/>
</dbReference>
<feature type="domain" description="Peptidase M14" evidence="11">
    <location>
        <begin position="35"/>
        <end position="350"/>
    </location>
</feature>
<keyword evidence="7" id="KW-0378">Hydrolase</keyword>
<keyword evidence="6" id="KW-0732">Signal</keyword>
<keyword evidence="8" id="KW-0862">Zinc</keyword>
<name>A0AAV5TW86_9BILA</name>
<evidence type="ECO:0000256" key="5">
    <source>
        <dbReference type="ARBA" id="ARBA00022723"/>
    </source>
</evidence>
<evidence type="ECO:0000256" key="10">
    <source>
        <dbReference type="PROSITE-ProRule" id="PRU01379"/>
    </source>
</evidence>
<evidence type="ECO:0000256" key="4">
    <source>
        <dbReference type="ARBA" id="ARBA00022670"/>
    </source>
</evidence>
<sequence>TELLSDMTWSALLRLSALIFSTALAYRTAPFDLRRYNDFPDFQAYLIRTAKDNPGLVRLLHIGNSHEGRPLLGVMIGKPRTHKKPMIWLDGGNHAREWPAFHVAVYFIEQLINNYDTDKKIKMYLDELDFLVFPVLNPDGFVYSRSDYKATIRHWRKNRAQENCTGTTASRHDLCCEGVDLNRNYDFAFSQTLYPFNNPCSDEYQGPEPFSEPESRAVRDFILSPQINGRLHAVVSLHTHGQLFILPYNNRKRTYPEDFFQLKELAVRAAEAMAELRDIKYRVGTAADMLGPATGGATDWIKKSTKVKYVYVIELPPDMKTWFAFQMKPHWLIPVGKETWMGVKVIIDQVIREFVDD</sequence>
<dbReference type="EMBL" id="BTSX01000005">
    <property type="protein sequence ID" value="GMS98229.1"/>
    <property type="molecule type" value="Genomic_DNA"/>
</dbReference>
<dbReference type="GO" id="GO:0004181">
    <property type="term" value="F:metallocarboxypeptidase activity"/>
    <property type="evidence" value="ECO:0007669"/>
    <property type="project" value="InterPro"/>
</dbReference>
<keyword evidence="9" id="KW-0482">Metalloprotease</keyword>
<feature type="active site" description="Proton donor/acceptor" evidence="10">
    <location>
        <position position="314"/>
    </location>
</feature>
<accession>A0AAV5TW86</accession>
<keyword evidence="5" id="KW-0479">Metal-binding</keyword>
<evidence type="ECO:0000256" key="3">
    <source>
        <dbReference type="ARBA" id="ARBA00022645"/>
    </source>
</evidence>
<proteinExistence type="inferred from homology"/>
<dbReference type="Proteomes" id="UP001432027">
    <property type="component" value="Unassembled WGS sequence"/>
</dbReference>
<protein>
    <recommendedName>
        <fullName evidence="11">Peptidase M14 domain-containing protein</fullName>
    </recommendedName>
</protein>
<evidence type="ECO:0000313" key="12">
    <source>
        <dbReference type="EMBL" id="GMS98229.1"/>
    </source>
</evidence>
<keyword evidence="4" id="KW-0645">Protease</keyword>
<evidence type="ECO:0000256" key="8">
    <source>
        <dbReference type="ARBA" id="ARBA00022833"/>
    </source>
</evidence>
<evidence type="ECO:0000256" key="7">
    <source>
        <dbReference type="ARBA" id="ARBA00022801"/>
    </source>
</evidence>
<keyword evidence="3" id="KW-0121">Carboxypeptidase</keyword>
<dbReference type="SMART" id="SM00631">
    <property type="entry name" value="Zn_pept"/>
    <property type="match status" value="1"/>
</dbReference>
<dbReference type="SUPFAM" id="SSF53187">
    <property type="entry name" value="Zn-dependent exopeptidases"/>
    <property type="match status" value="1"/>
</dbReference>
<comment type="caution">
    <text evidence="12">The sequence shown here is derived from an EMBL/GenBank/DDBJ whole genome shotgun (WGS) entry which is preliminary data.</text>
</comment>
<dbReference type="PANTHER" id="PTHR11705">
    <property type="entry name" value="PROTEASE FAMILY M14 CARBOXYPEPTIDASE A,B"/>
    <property type="match status" value="1"/>
</dbReference>
<dbReference type="AlphaFoldDB" id="A0AAV5TW86"/>
<dbReference type="FunFam" id="3.40.630.10:FF:000084">
    <property type="entry name" value="Carboxypeptidase B2"/>
    <property type="match status" value="1"/>
</dbReference>
<dbReference type="Pfam" id="PF00246">
    <property type="entry name" value="Peptidase_M14"/>
    <property type="match status" value="1"/>
</dbReference>
<dbReference type="GO" id="GO:0005615">
    <property type="term" value="C:extracellular space"/>
    <property type="evidence" value="ECO:0007669"/>
    <property type="project" value="TreeGrafter"/>
</dbReference>
<organism evidence="12 13">
    <name type="scientific">Pristionchus entomophagus</name>
    <dbReference type="NCBI Taxonomy" id="358040"/>
    <lineage>
        <taxon>Eukaryota</taxon>
        <taxon>Metazoa</taxon>
        <taxon>Ecdysozoa</taxon>
        <taxon>Nematoda</taxon>
        <taxon>Chromadorea</taxon>
        <taxon>Rhabditida</taxon>
        <taxon>Rhabditina</taxon>
        <taxon>Diplogasteromorpha</taxon>
        <taxon>Diplogasteroidea</taxon>
        <taxon>Neodiplogasteridae</taxon>
        <taxon>Pristionchus</taxon>
    </lineage>
</organism>